<name>A0A0E9V5D2_ANGAN</name>
<dbReference type="EMBL" id="GBXM01036124">
    <property type="protein sequence ID" value="JAH72453.1"/>
    <property type="molecule type" value="Transcribed_RNA"/>
</dbReference>
<accession>A0A0E9V5D2</accession>
<dbReference type="AlphaFoldDB" id="A0A0E9V5D2"/>
<protein>
    <submittedName>
        <fullName evidence="1">Uncharacterized protein</fullName>
    </submittedName>
</protein>
<organism evidence="1">
    <name type="scientific">Anguilla anguilla</name>
    <name type="common">European freshwater eel</name>
    <name type="synonym">Muraena anguilla</name>
    <dbReference type="NCBI Taxonomy" id="7936"/>
    <lineage>
        <taxon>Eukaryota</taxon>
        <taxon>Metazoa</taxon>
        <taxon>Chordata</taxon>
        <taxon>Craniata</taxon>
        <taxon>Vertebrata</taxon>
        <taxon>Euteleostomi</taxon>
        <taxon>Actinopterygii</taxon>
        <taxon>Neopterygii</taxon>
        <taxon>Teleostei</taxon>
        <taxon>Anguilliformes</taxon>
        <taxon>Anguillidae</taxon>
        <taxon>Anguilla</taxon>
    </lineage>
</organism>
<reference evidence="1" key="2">
    <citation type="journal article" date="2015" name="Fish Shellfish Immunol.">
        <title>Early steps in the European eel (Anguilla anguilla)-Vibrio vulnificus interaction in the gills: Role of the RtxA13 toxin.</title>
        <authorList>
            <person name="Callol A."/>
            <person name="Pajuelo D."/>
            <person name="Ebbesson L."/>
            <person name="Teles M."/>
            <person name="MacKenzie S."/>
            <person name="Amaro C."/>
        </authorList>
    </citation>
    <scope>NUCLEOTIDE SEQUENCE</scope>
</reference>
<evidence type="ECO:0000313" key="1">
    <source>
        <dbReference type="EMBL" id="JAH72453.1"/>
    </source>
</evidence>
<reference evidence="1" key="1">
    <citation type="submission" date="2014-11" db="EMBL/GenBank/DDBJ databases">
        <authorList>
            <person name="Amaro Gonzalez C."/>
        </authorList>
    </citation>
    <scope>NUCLEOTIDE SEQUENCE</scope>
</reference>
<proteinExistence type="predicted"/>
<sequence length="35" mass="4007">MNGAAYSNFDNQEHVLKLGETFEKTTKKRIPHSTI</sequence>